<proteinExistence type="predicted"/>
<dbReference type="STRING" id="301.SAMN05216280_103228"/>
<dbReference type="EMBL" id="JAOCJE010000001">
    <property type="protein sequence ID" value="MDH1341458.1"/>
    <property type="molecule type" value="Genomic_DNA"/>
</dbReference>
<evidence type="ECO:0000313" key="10">
    <source>
        <dbReference type="Proteomes" id="UP000272833"/>
    </source>
</evidence>
<sequence length="89" mass="10025">MNTPLRFNEALLIADRAFRPFQCVAWAPQDGTGVVSISVIDRTNTRLLGRTQLSSATYSDPQQLEDALQRSRDELRSQGFDLAPWSMPE</sequence>
<evidence type="ECO:0000313" key="7">
    <source>
        <dbReference type="Proteomes" id="UP000244052"/>
    </source>
</evidence>
<dbReference type="EMBL" id="UGUV01000002">
    <property type="protein sequence ID" value="SUD53475.1"/>
    <property type="molecule type" value="Genomic_DNA"/>
</dbReference>
<reference evidence="8 9" key="2">
    <citation type="submission" date="2018-06" db="EMBL/GenBank/DDBJ databases">
        <authorList>
            <consortium name="Pathogen Informatics"/>
            <person name="Doyle S."/>
        </authorList>
    </citation>
    <scope>NUCLEOTIDE SEQUENCE [LARGE SCALE GENOMIC DNA]</scope>
    <source>
        <strain evidence="5 9">NCTC10692</strain>
        <strain evidence="6 8">NCTC10860</strain>
    </source>
</reference>
<dbReference type="Proteomes" id="UP001161697">
    <property type="component" value="Unassembled WGS sequence"/>
</dbReference>
<dbReference type="EMBL" id="JAOEET010000026">
    <property type="protein sequence ID" value="MDH0567882.1"/>
    <property type="molecule type" value="Genomic_DNA"/>
</dbReference>
<dbReference type="GeneID" id="83641703"/>
<dbReference type="AlphaFoldDB" id="A0A061CRJ8"/>
<reference evidence="4 10" key="3">
    <citation type="submission" date="2018-10" db="EMBL/GenBank/DDBJ databases">
        <title>Transmission dynamics of multidrug resistant bacteria on intensive care unit surfaces.</title>
        <authorList>
            <person name="D'Souza A.W."/>
            <person name="Potter R.F."/>
            <person name="Wallace M."/>
            <person name="Shupe A."/>
            <person name="Patel S."/>
            <person name="Sun S."/>
            <person name="Gul D."/>
            <person name="Kwon J.H."/>
            <person name="Andleeb S."/>
            <person name="Burnham C.-A.D."/>
            <person name="Dantas G."/>
        </authorList>
    </citation>
    <scope>NUCLEOTIDE SEQUENCE [LARGE SCALE GENOMIC DNA]</scope>
    <source>
        <strain evidence="4 10">PO_271</strain>
    </source>
</reference>
<evidence type="ECO:0000313" key="3">
    <source>
        <dbReference type="EMBL" id="PTU78617.1"/>
    </source>
</evidence>
<dbReference type="RefSeq" id="WP_003460201.1">
    <property type="nucleotide sequence ID" value="NZ_CAJQNA010000078.1"/>
</dbReference>
<accession>A0A379JY94</accession>
<accession>A0A061CRJ8</accession>
<protein>
    <submittedName>
        <fullName evidence="5">Uncharacterized protein</fullName>
    </submittedName>
</protein>
<name>A0A061CRJ8_ECTOL</name>
<reference evidence="1" key="4">
    <citation type="submission" date="2022-09" db="EMBL/GenBank/DDBJ databases">
        <title>Intensive care unit water sources are persistently colonized with multi-drug resistant bacteria and are the site of extensive horizontal gene transfer of antibiotic resistance genes.</title>
        <authorList>
            <person name="Diorio-Toth L."/>
        </authorList>
    </citation>
    <scope>NUCLEOTIDE SEQUENCE</scope>
    <source>
        <strain evidence="2">GD03704</strain>
        <strain evidence="1">GD04000</strain>
    </source>
</reference>
<evidence type="ECO:0000313" key="6">
    <source>
        <dbReference type="EMBL" id="SUD60149.1"/>
    </source>
</evidence>
<evidence type="ECO:0000313" key="4">
    <source>
        <dbReference type="EMBL" id="RRW33530.1"/>
    </source>
</evidence>
<organism evidence="5 9">
    <name type="scientific">Ectopseudomonas oleovorans</name>
    <name type="common">Pseudomonas oleovorans</name>
    <dbReference type="NCBI Taxonomy" id="301"/>
    <lineage>
        <taxon>Bacteria</taxon>
        <taxon>Pseudomonadati</taxon>
        <taxon>Pseudomonadota</taxon>
        <taxon>Gammaproteobacteria</taxon>
        <taxon>Pseudomonadales</taxon>
        <taxon>Pseudomonadaceae</taxon>
        <taxon>Ectopseudomonas</taxon>
    </lineage>
</organism>
<dbReference type="Proteomes" id="UP001159292">
    <property type="component" value="Unassembled WGS sequence"/>
</dbReference>
<evidence type="ECO:0000313" key="1">
    <source>
        <dbReference type="EMBL" id="MDH0567882.1"/>
    </source>
</evidence>
<evidence type="ECO:0000313" key="9">
    <source>
        <dbReference type="Proteomes" id="UP000255303"/>
    </source>
</evidence>
<accession>A0A2T5PLI1</accession>
<keyword evidence="7" id="KW-1185">Reference proteome</keyword>
<gene>
    <name evidence="3" type="ORF">DBO86_13295</name>
    <name evidence="4" type="ORF">EGJ44_15105</name>
    <name evidence="2" type="ORF">N5J11_20150</name>
    <name evidence="1" type="ORF">N7671_11710</name>
    <name evidence="5" type="ORF">NCTC10692_03997</name>
    <name evidence="6" type="ORF">NCTC10860_02478</name>
</gene>
<dbReference type="Proteomes" id="UP000272833">
    <property type="component" value="Unassembled WGS sequence"/>
</dbReference>
<evidence type="ECO:0000313" key="2">
    <source>
        <dbReference type="EMBL" id="MDH1341458.1"/>
    </source>
</evidence>
<reference evidence="3 7" key="1">
    <citation type="submission" date="2018-04" db="EMBL/GenBank/DDBJ databases">
        <title>Pseudomonas sp. nov., isolated from mangrove soil.</title>
        <authorList>
            <person name="Chen C."/>
        </authorList>
    </citation>
    <scope>NUCLEOTIDE SEQUENCE [LARGE SCALE GENOMIC DNA]</scope>
    <source>
        <strain evidence="3 7">JCM 14246</strain>
    </source>
</reference>
<dbReference type="EMBL" id="UGUW01000004">
    <property type="protein sequence ID" value="SUD60149.1"/>
    <property type="molecule type" value="Genomic_DNA"/>
</dbReference>
<dbReference type="EMBL" id="QASO01000078">
    <property type="protein sequence ID" value="PTU78617.1"/>
    <property type="molecule type" value="Genomic_DNA"/>
</dbReference>
<dbReference type="Proteomes" id="UP000254084">
    <property type="component" value="Unassembled WGS sequence"/>
</dbReference>
<dbReference type="Proteomes" id="UP000255303">
    <property type="component" value="Unassembled WGS sequence"/>
</dbReference>
<dbReference type="EMBL" id="RHRS01000039">
    <property type="protein sequence ID" value="RRW33530.1"/>
    <property type="molecule type" value="Genomic_DNA"/>
</dbReference>
<evidence type="ECO:0000313" key="5">
    <source>
        <dbReference type="EMBL" id="SUD53475.1"/>
    </source>
</evidence>
<evidence type="ECO:0000313" key="8">
    <source>
        <dbReference type="Proteomes" id="UP000254084"/>
    </source>
</evidence>
<dbReference type="Proteomes" id="UP000244052">
    <property type="component" value="Unassembled WGS sequence"/>
</dbReference>
<dbReference type="eggNOG" id="ENOG5034419">
    <property type="taxonomic scope" value="Bacteria"/>
</dbReference>